<dbReference type="AlphaFoldDB" id="A0A2T8F786"/>
<evidence type="ECO:0000313" key="6">
    <source>
        <dbReference type="EMBL" id="PVG81581.1"/>
    </source>
</evidence>
<dbReference type="OrthoDB" id="3743969at2"/>
<sequence length="184" mass="19026">MAHLGPKVSALLDGRLSPEEEERAWAHVHTCHPCRDLVEREGWVKTRLASLSLDGGAAPAGLKDSLLRPPAFPTSLTGAGSTAAGHGHGHSSRSRGLVAVGGGAAGAAVVGVLALGIAGSPQLDRRPPVTDLVRPTSSSTPDPARPQGARRRATPDRLAPATVQPPFGDWAVFGDRVAREKMVP</sequence>
<keyword evidence="4" id="KW-1133">Transmembrane helix</keyword>
<protein>
    <recommendedName>
        <fullName evidence="5">Putative zinc-finger domain-containing protein</fullName>
    </recommendedName>
</protein>
<keyword evidence="4" id="KW-0472">Membrane</keyword>
<feature type="region of interest" description="Disordered" evidence="3">
    <location>
        <begin position="73"/>
        <end position="95"/>
    </location>
</feature>
<name>A0A2T8F786_9ACTN</name>
<dbReference type="InterPro" id="IPR041916">
    <property type="entry name" value="Anti_sigma_zinc_sf"/>
</dbReference>
<organism evidence="6 7">
    <name type="scientific">Nocardioides gansuensis</name>
    <dbReference type="NCBI Taxonomy" id="2138300"/>
    <lineage>
        <taxon>Bacteria</taxon>
        <taxon>Bacillati</taxon>
        <taxon>Actinomycetota</taxon>
        <taxon>Actinomycetes</taxon>
        <taxon>Propionibacteriales</taxon>
        <taxon>Nocardioidaceae</taxon>
        <taxon>Nocardioides</taxon>
    </lineage>
</organism>
<reference evidence="6 7" key="1">
    <citation type="submission" date="2018-04" db="EMBL/GenBank/DDBJ databases">
        <title>Genome of Nocardioides gansuensis WSJ-1.</title>
        <authorList>
            <person name="Wu S."/>
            <person name="Wang G."/>
        </authorList>
    </citation>
    <scope>NUCLEOTIDE SEQUENCE [LARGE SCALE GENOMIC DNA]</scope>
    <source>
        <strain evidence="6 7">WSJ-1</strain>
    </source>
</reference>
<dbReference type="Proteomes" id="UP000246018">
    <property type="component" value="Unassembled WGS sequence"/>
</dbReference>
<comment type="caution">
    <text evidence="6">The sequence shown here is derived from an EMBL/GenBank/DDBJ whole genome shotgun (WGS) entry which is preliminary data.</text>
</comment>
<feature type="compositionally biased region" description="Low complexity" evidence="3">
    <location>
        <begin position="74"/>
        <end position="85"/>
    </location>
</feature>
<keyword evidence="7" id="KW-1185">Reference proteome</keyword>
<keyword evidence="1" id="KW-0805">Transcription regulation</keyword>
<evidence type="ECO:0000259" key="5">
    <source>
        <dbReference type="Pfam" id="PF13490"/>
    </source>
</evidence>
<accession>A0A2T8F786</accession>
<evidence type="ECO:0000256" key="2">
    <source>
        <dbReference type="ARBA" id="ARBA00023163"/>
    </source>
</evidence>
<evidence type="ECO:0000256" key="1">
    <source>
        <dbReference type="ARBA" id="ARBA00023015"/>
    </source>
</evidence>
<proteinExistence type="predicted"/>
<gene>
    <name evidence="6" type="ORF">DDE18_16360</name>
</gene>
<dbReference type="Pfam" id="PF13490">
    <property type="entry name" value="zf-HC2"/>
    <property type="match status" value="1"/>
</dbReference>
<keyword evidence="2" id="KW-0804">Transcription</keyword>
<feature type="transmembrane region" description="Helical" evidence="4">
    <location>
        <begin position="97"/>
        <end position="118"/>
    </location>
</feature>
<evidence type="ECO:0000256" key="4">
    <source>
        <dbReference type="SAM" id="Phobius"/>
    </source>
</evidence>
<dbReference type="EMBL" id="QDGZ01000007">
    <property type="protein sequence ID" value="PVG81581.1"/>
    <property type="molecule type" value="Genomic_DNA"/>
</dbReference>
<keyword evidence="4" id="KW-0812">Transmembrane</keyword>
<dbReference type="InterPro" id="IPR027383">
    <property type="entry name" value="Znf_put"/>
</dbReference>
<evidence type="ECO:0000313" key="7">
    <source>
        <dbReference type="Proteomes" id="UP000246018"/>
    </source>
</evidence>
<dbReference type="Gene3D" id="1.10.10.1320">
    <property type="entry name" value="Anti-sigma factor, zinc-finger domain"/>
    <property type="match status" value="1"/>
</dbReference>
<feature type="domain" description="Putative zinc-finger" evidence="5">
    <location>
        <begin position="8"/>
        <end position="35"/>
    </location>
</feature>
<dbReference type="RefSeq" id="WP_116573348.1">
    <property type="nucleotide sequence ID" value="NZ_QDGZ01000007.1"/>
</dbReference>
<feature type="region of interest" description="Disordered" evidence="3">
    <location>
        <begin position="120"/>
        <end position="165"/>
    </location>
</feature>
<evidence type="ECO:0000256" key="3">
    <source>
        <dbReference type="SAM" id="MobiDB-lite"/>
    </source>
</evidence>